<name>A0ABT8YHE3_9HYPH</name>
<evidence type="ECO:0008006" key="3">
    <source>
        <dbReference type="Google" id="ProtNLM"/>
    </source>
</evidence>
<evidence type="ECO:0000313" key="2">
    <source>
        <dbReference type="Proteomes" id="UP001174932"/>
    </source>
</evidence>
<keyword evidence="2" id="KW-1185">Reference proteome</keyword>
<gene>
    <name evidence="1" type="ORF">Q4481_04000</name>
</gene>
<sequence length="356" mass="39195">MSLVPPPVTVCMPSNRRLAEAALSIDSAIAYVEARGYHLVVSDNSGDPEKAAHYRDRSDHMTYLVNPGLVPTANLMATLDEARSVFVLPMGDDDLLSAVAGETPFDFSSVGDDVVGVRPVLDVWAAGEGVLRRDVFAIEGEGPLDRVQDYTRKATGDNVLYYAMYRTKHFREIIDLIDRFHPASRGDLDWAIVYSLLMAGRVMVDPSTIYRYDIGRWRRTAGIEAAVKGFYRDAGFGETALPFAPMFHFMDCYALSFRPSLALGEVARIKGLYGFAMIYLGPLLRSSEREPSRFAGMEPALAGIRAALAQPDDYLTNVYEACAIASEQLKPDLAAGAMQWLAAVHDPDKARRTIPT</sequence>
<dbReference type="InterPro" id="IPR029044">
    <property type="entry name" value="Nucleotide-diphossugar_trans"/>
</dbReference>
<dbReference type="Proteomes" id="UP001174932">
    <property type="component" value="Unassembled WGS sequence"/>
</dbReference>
<dbReference type="SUPFAM" id="SSF53448">
    <property type="entry name" value="Nucleotide-diphospho-sugar transferases"/>
    <property type="match status" value="1"/>
</dbReference>
<organism evidence="1 2">
    <name type="scientific">Rhizobium alvei</name>
    <dbReference type="NCBI Taxonomy" id="1132659"/>
    <lineage>
        <taxon>Bacteria</taxon>
        <taxon>Pseudomonadati</taxon>
        <taxon>Pseudomonadota</taxon>
        <taxon>Alphaproteobacteria</taxon>
        <taxon>Hyphomicrobiales</taxon>
        <taxon>Rhizobiaceae</taxon>
        <taxon>Rhizobium/Agrobacterium group</taxon>
        <taxon>Rhizobium</taxon>
    </lineage>
</organism>
<reference evidence="1" key="1">
    <citation type="journal article" date="2015" name="Int. J. Syst. Evol. Microbiol.">
        <title>Rhizobium alvei sp. nov., isolated from a freshwater river.</title>
        <authorList>
            <person name="Sheu S.Y."/>
            <person name="Huang H.W."/>
            <person name="Young C.C."/>
            <person name="Chen W.M."/>
        </authorList>
    </citation>
    <scope>NUCLEOTIDE SEQUENCE</scope>
    <source>
        <strain evidence="1">TNR-22</strain>
    </source>
</reference>
<proteinExistence type="predicted"/>
<dbReference type="EMBL" id="JAUOZU010000003">
    <property type="protein sequence ID" value="MDO6963106.1"/>
    <property type="molecule type" value="Genomic_DNA"/>
</dbReference>
<dbReference type="RefSeq" id="WP_304374995.1">
    <property type="nucleotide sequence ID" value="NZ_JAUOZU010000003.1"/>
</dbReference>
<protein>
    <recommendedName>
        <fullName evidence="3">Glycosyltransferase</fullName>
    </recommendedName>
</protein>
<evidence type="ECO:0000313" key="1">
    <source>
        <dbReference type="EMBL" id="MDO6963106.1"/>
    </source>
</evidence>
<comment type="caution">
    <text evidence="1">The sequence shown here is derived from an EMBL/GenBank/DDBJ whole genome shotgun (WGS) entry which is preliminary data.</text>
</comment>
<reference evidence="1" key="2">
    <citation type="submission" date="2023-07" db="EMBL/GenBank/DDBJ databases">
        <authorList>
            <person name="Shen H."/>
        </authorList>
    </citation>
    <scope>NUCLEOTIDE SEQUENCE</scope>
    <source>
        <strain evidence="1">TNR-22</strain>
    </source>
</reference>
<accession>A0ABT8YHE3</accession>